<dbReference type="EMBL" id="JAUSUH010000004">
    <property type="protein sequence ID" value="MDQ0348074.1"/>
    <property type="molecule type" value="Genomic_DNA"/>
</dbReference>
<comment type="caution">
    <text evidence="1">The sequence shown here is derived from an EMBL/GenBank/DDBJ whole genome shotgun (WGS) entry which is preliminary data.</text>
</comment>
<name>A0ABU0DI16_9HYPH</name>
<keyword evidence="2" id="KW-1185">Reference proteome</keyword>
<sequence>MGTEAATFILEKGVLGLLLLALTSATGYLATKAYEIYAEQHLRSRRVREFLIELRVELVDTRKRSAAYSSEEFIRGFEAIIDAEHAAGIPFRPFIALDYDEESYEEKKRLLVHIPSHLMPPVRRYIMTSRMVWLLLVKIQSEDFTNLTPARKKTVIHSLAALNRDMGRAIDELEPKLWRQARYDRRLWEDPHHLATLK</sequence>
<proteinExistence type="predicted"/>
<dbReference type="Proteomes" id="UP001238467">
    <property type="component" value="Unassembled WGS sequence"/>
</dbReference>
<reference evidence="1 2" key="1">
    <citation type="submission" date="2023-07" db="EMBL/GenBank/DDBJ databases">
        <title>Genomic Encyclopedia of Type Strains, Phase IV (KMG-IV): sequencing the most valuable type-strain genomes for metagenomic binning, comparative biology and taxonomic classification.</title>
        <authorList>
            <person name="Goeker M."/>
        </authorList>
    </citation>
    <scope>NUCLEOTIDE SEQUENCE [LARGE SCALE GENOMIC DNA]</scope>
    <source>
        <strain evidence="1 2">DSM 1277</strain>
    </source>
</reference>
<evidence type="ECO:0000313" key="1">
    <source>
        <dbReference type="EMBL" id="MDQ0348074.1"/>
    </source>
</evidence>
<dbReference type="RefSeq" id="WP_307060758.1">
    <property type="nucleotide sequence ID" value="NZ_JAUSUH010000004.1"/>
</dbReference>
<protein>
    <recommendedName>
        <fullName evidence="3">DUF4760 domain-containing protein</fullName>
    </recommendedName>
</protein>
<gene>
    <name evidence="1" type="ORF">J2S76_002501</name>
</gene>
<evidence type="ECO:0000313" key="2">
    <source>
        <dbReference type="Proteomes" id="UP001238467"/>
    </source>
</evidence>
<evidence type="ECO:0008006" key="3">
    <source>
        <dbReference type="Google" id="ProtNLM"/>
    </source>
</evidence>
<organism evidence="1 2">
    <name type="scientific">Ancylobacter vacuolatus</name>
    <dbReference type="NCBI Taxonomy" id="223389"/>
    <lineage>
        <taxon>Bacteria</taxon>
        <taxon>Pseudomonadati</taxon>
        <taxon>Pseudomonadota</taxon>
        <taxon>Alphaproteobacteria</taxon>
        <taxon>Hyphomicrobiales</taxon>
        <taxon>Xanthobacteraceae</taxon>
        <taxon>Ancylobacter</taxon>
    </lineage>
</organism>
<accession>A0ABU0DI16</accession>